<evidence type="ECO:0000256" key="1">
    <source>
        <dbReference type="SAM" id="MobiDB-lite"/>
    </source>
</evidence>
<protein>
    <submittedName>
        <fullName evidence="3">Uncharacterized protein</fullName>
    </submittedName>
</protein>
<proteinExistence type="predicted"/>
<evidence type="ECO:0000256" key="2">
    <source>
        <dbReference type="SAM" id="Phobius"/>
    </source>
</evidence>
<dbReference type="OrthoDB" id="1363332at28211"/>
<evidence type="ECO:0000313" key="3">
    <source>
        <dbReference type="EMBL" id="SHM26675.1"/>
    </source>
</evidence>
<keyword evidence="2" id="KW-0812">Transmembrane</keyword>
<keyword evidence="4" id="KW-1185">Reference proteome</keyword>
<keyword evidence="2" id="KW-0472">Membrane</keyword>
<name>A0A1M7HDW8_9HYPH</name>
<organism evidence="3 4">
    <name type="scientific">Roseibium suaedae</name>
    <dbReference type="NCBI Taxonomy" id="735517"/>
    <lineage>
        <taxon>Bacteria</taxon>
        <taxon>Pseudomonadati</taxon>
        <taxon>Pseudomonadota</taxon>
        <taxon>Alphaproteobacteria</taxon>
        <taxon>Hyphomicrobiales</taxon>
        <taxon>Stappiaceae</taxon>
        <taxon>Roseibium</taxon>
    </lineage>
</organism>
<reference evidence="3 4" key="1">
    <citation type="submission" date="2016-11" db="EMBL/GenBank/DDBJ databases">
        <authorList>
            <person name="Jaros S."/>
            <person name="Januszkiewicz K."/>
            <person name="Wedrychowicz H."/>
        </authorList>
    </citation>
    <scope>NUCLEOTIDE SEQUENCE [LARGE SCALE GENOMIC DNA]</scope>
    <source>
        <strain evidence="3 4">DSM 22153</strain>
    </source>
</reference>
<feature type="transmembrane region" description="Helical" evidence="2">
    <location>
        <begin position="135"/>
        <end position="153"/>
    </location>
</feature>
<feature type="region of interest" description="Disordered" evidence="1">
    <location>
        <begin position="88"/>
        <end position="128"/>
    </location>
</feature>
<dbReference type="RefSeq" id="WP_139251088.1">
    <property type="nucleotide sequence ID" value="NZ_FRBW01000002.1"/>
</dbReference>
<dbReference type="Proteomes" id="UP000186002">
    <property type="component" value="Unassembled WGS sequence"/>
</dbReference>
<sequence>MPNFKISTPSDAALYPLRVHDTPHSGDAEIGKGDTLATLELADGRKVRMPCPLEGILREVPEVGRIYTERGPIALIEQLEDIVFSPDDVTEAAPDSSSASEKAKSPGAKAGPAETVSAGGDPEAAEPVKKRRTRVLVTGAIFGVAALAGLYFLQSPSNDFSSLTADIGKTITGAAHWQDARELGAGETFRLLSPDGAEFYSVDVDSQGNALIAGRIGQKGLICSYSFNSKQKGCGPQIAMRTKVNPGLDDPRLGFTEAERAKNLKRLKEEMSKQPGGKLYFDELYSSETYPGSGFIFQKAFSGGDALAGFTPLSTNEPTAFYRYDPANQKATRIEPVELEGHFTAIARSPNYLALLEQEPLDKDKQVSAVFGLGGKNESFSTTRDWNPNGKNNTDPLVRDQSRTFAQIAIRELDGGAPQVDLTGRIQTEYRINRGIHTRVPLEFRGDALRVNPKVTTKFHDAETELPEKDRKPYLNNDFTLTARAFNPSTGTTAISAKMLTWVEGAQGQSGSQKRRQDHLVRIQSSGDKTLGQLVISGDDFPGLVEVSRILPLSKGRFLLLIADLKSSKKNSAILIIDESGRPLRQEWSSSAIIRDVVMGGDGNVYAVGSGKEDGKTLGILKRYRPGDL</sequence>
<evidence type="ECO:0000313" key="4">
    <source>
        <dbReference type="Proteomes" id="UP000186002"/>
    </source>
</evidence>
<dbReference type="AlphaFoldDB" id="A0A1M7HDW8"/>
<accession>A0A1M7HDW8</accession>
<keyword evidence="2" id="KW-1133">Transmembrane helix</keyword>
<dbReference type="EMBL" id="FRBW01000002">
    <property type="protein sequence ID" value="SHM26675.1"/>
    <property type="molecule type" value="Genomic_DNA"/>
</dbReference>
<feature type="compositionally biased region" description="Low complexity" evidence="1">
    <location>
        <begin position="91"/>
        <end position="114"/>
    </location>
</feature>
<gene>
    <name evidence="3" type="ORF">SAMN05444272_2195</name>
</gene>